<proteinExistence type="inferred from homology"/>
<dbReference type="GO" id="GO:0005654">
    <property type="term" value="C:nucleoplasm"/>
    <property type="evidence" value="ECO:0007669"/>
    <property type="project" value="UniProtKB-SubCell"/>
</dbReference>
<dbReference type="Gene3D" id="1.25.40.10">
    <property type="entry name" value="Tetratricopeptide repeat domain"/>
    <property type="match status" value="1"/>
</dbReference>
<name>A0A267H2R8_9PLAT</name>
<gene>
    <name evidence="10" type="ORF">BOX15_Mlig022078g2</name>
</gene>
<evidence type="ECO:0000313" key="11">
    <source>
        <dbReference type="Proteomes" id="UP000215902"/>
    </source>
</evidence>
<evidence type="ECO:0000256" key="8">
    <source>
        <dbReference type="ARBA" id="ARBA00023306"/>
    </source>
</evidence>
<dbReference type="InterPro" id="IPR011990">
    <property type="entry name" value="TPR-like_helical_dom_sf"/>
</dbReference>
<dbReference type="AlphaFoldDB" id="A0A267H2R8"/>
<dbReference type="PANTHER" id="PTHR21394">
    <property type="entry name" value="MAU2 CHROMATID COHESION FACTOR HOMOLOG"/>
    <property type="match status" value="1"/>
</dbReference>
<comment type="similarity">
    <text evidence="2">Belongs to the SCC4/mau-2 family.</text>
</comment>
<dbReference type="GO" id="GO:0007059">
    <property type="term" value="P:chromosome segregation"/>
    <property type="evidence" value="ECO:0007669"/>
    <property type="project" value="UniProtKB-KW"/>
</dbReference>
<keyword evidence="5" id="KW-0498">Mitosis</keyword>
<dbReference type="OrthoDB" id="5565328at2759"/>
<evidence type="ECO:0000256" key="6">
    <source>
        <dbReference type="ARBA" id="ARBA00022829"/>
    </source>
</evidence>
<evidence type="ECO:0000256" key="1">
    <source>
        <dbReference type="ARBA" id="ARBA00004642"/>
    </source>
</evidence>
<evidence type="ECO:0000256" key="5">
    <source>
        <dbReference type="ARBA" id="ARBA00022776"/>
    </source>
</evidence>
<reference evidence="10 11" key="1">
    <citation type="submission" date="2017-06" db="EMBL/GenBank/DDBJ databases">
        <title>A platform for efficient transgenesis in Macrostomum lignano, a flatworm model organism for stem cell research.</title>
        <authorList>
            <person name="Berezikov E."/>
        </authorList>
    </citation>
    <scope>NUCLEOTIDE SEQUENCE [LARGE SCALE GENOMIC DNA]</scope>
    <source>
        <strain evidence="10">DV1</strain>
        <tissue evidence="10">Whole organism</tissue>
    </source>
</reference>
<dbReference type="SUPFAM" id="SSF48452">
    <property type="entry name" value="TPR-like"/>
    <property type="match status" value="1"/>
</dbReference>
<comment type="subcellular location">
    <subcellularLocation>
        <location evidence="1">Nucleus</location>
        <location evidence="1">Nucleoplasm</location>
    </subcellularLocation>
</comment>
<keyword evidence="7" id="KW-0539">Nucleus</keyword>
<feature type="non-terminal residue" evidence="10">
    <location>
        <position position="1"/>
    </location>
</feature>
<keyword evidence="4" id="KW-0132">Cell division</keyword>
<evidence type="ECO:0000256" key="4">
    <source>
        <dbReference type="ARBA" id="ARBA00022618"/>
    </source>
</evidence>
<dbReference type="GO" id="GO:0007064">
    <property type="term" value="P:mitotic sister chromatid cohesion"/>
    <property type="evidence" value="ECO:0007669"/>
    <property type="project" value="InterPro"/>
</dbReference>
<keyword evidence="11" id="KW-1185">Reference proteome</keyword>
<evidence type="ECO:0000256" key="3">
    <source>
        <dbReference type="ARBA" id="ARBA00017198"/>
    </source>
</evidence>
<accession>A0A267H2R8</accession>
<keyword evidence="8" id="KW-0131">Cell cycle</keyword>
<evidence type="ECO:0000256" key="2">
    <source>
        <dbReference type="ARBA" id="ARBA00008585"/>
    </source>
</evidence>
<evidence type="ECO:0000313" key="10">
    <source>
        <dbReference type="EMBL" id="PAA91837.1"/>
    </source>
</evidence>
<keyword evidence="6" id="KW-0159">Chromosome partition</keyword>
<sequence length="809" mass="88679">QNQILKDFIVKICYQPVSIRPPQRSQVQYTAMNLWNSHTFLSQALDEQQQHSASGTAGAAQAYHSAYQHQQPGQAAVYPASSEAQAVIQQPVEPSLSSSIHQQQDAEAAYHSLLGMAESFRLAGNIRMTLHCLQAVLQIRLPELIIARTKVQIGRLLMQHTTRAGAERAAAAAAAHLEAAWSLRALVQSQDPVVCLEAADLLVDCWLTADPMAVGLAGQRVTPLLEEALAASHGLPEWHCRFLLKLAQHLSQSDPGRACELLALGSQYAQQHRSEYTRGLFLLAKCLLLLATRQLAEVHNSLTVTSKVIEAMQQGGRKQEALKIFSLIIQVMNHLVAGQAKQARPTLRQLQKAIQAFSAMQDDPAPAQSAHSQQPNAASDTMDQFEWLSREHMSVLVYLLTLLHNMQEAYYDKVQRYTEKALTQVEKLKAIEDNSPLLTVLHLCILEQSFQCHLVSGNRVAALEQAATSLRICSANSSLFQRRGPHCHAMLGLYAMTTNCLGAAESQFRRALCLSPRPDLHQFVCLNMGLVMLRQNRLADCKKVLTDSSQQLAAGPARPTGHCLRVAGDWVDGLLAMMLGDFTRAKLCIKESLKLANSENLRRLLTLSLIVLGQAHFATAQYEEVKKVVDAAVQLAEQIPDEAVQLWASTLMRDLHRAEGSPQLETACAQRHSALLTAYQTSIDQAVSAPEHQLIYWLEGAPPDMDSGSQLAAVPQSPAANPLCSSLRFIKAISSSISPRSPLRQCLHKRPRPGQHDGIEQSVPGLLFCLPAAAVHAADCAAAPAAVSRARLFSLTQACCRLASRRSFF</sequence>
<protein>
    <recommendedName>
        <fullName evidence="3">MAU2 chromatid cohesion factor homolog</fullName>
    </recommendedName>
    <alternativeName>
        <fullName evidence="9">Cohesin loading complex subunit SCC4 homolog</fullName>
    </alternativeName>
</protein>
<comment type="caution">
    <text evidence="10">The sequence shown here is derived from an EMBL/GenBank/DDBJ whole genome shotgun (WGS) entry which is preliminary data.</text>
</comment>
<evidence type="ECO:0000256" key="9">
    <source>
        <dbReference type="ARBA" id="ARBA00030523"/>
    </source>
</evidence>
<dbReference type="Proteomes" id="UP000215902">
    <property type="component" value="Unassembled WGS sequence"/>
</dbReference>
<organism evidence="10 11">
    <name type="scientific">Macrostomum lignano</name>
    <dbReference type="NCBI Taxonomy" id="282301"/>
    <lineage>
        <taxon>Eukaryota</taxon>
        <taxon>Metazoa</taxon>
        <taxon>Spiralia</taxon>
        <taxon>Lophotrochozoa</taxon>
        <taxon>Platyhelminthes</taxon>
        <taxon>Rhabditophora</taxon>
        <taxon>Macrostomorpha</taxon>
        <taxon>Macrostomida</taxon>
        <taxon>Macrostomidae</taxon>
        <taxon>Macrostomum</taxon>
    </lineage>
</organism>
<dbReference type="STRING" id="282301.A0A267H2R8"/>
<evidence type="ECO:0000256" key="7">
    <source>
        <dbReference type="ARBA" id="ARBA00023242"/>
    </source>
</evidence>
<dbReference type="Pfam" id="PF10345">
    <property type="entry name" value="Cohesin_load"/>
    <property type="match status" value="1"/>
</dbReference>
<dbReference type="InterPro" id="IPR019440">
    <property type="entry name" value="MAU2"/>
</dbReference>
<dbReference type="EMBL" id="NIVC01000070">
    <property type="protein sequence ID" value="PAA91837.1"/>
    <property type="molecule type" value="Genomic_DNA"/>
</dbReference>
<dbReference type="GO" id="GO:0051301">
    <property type="term" value="P:cell division"/>
    <property type="evidence" value="ECO:0007669"/>
    <property type="project" value="UniProtKB-KW"/>
</dbReference>